<dbReference type="Gene3D" id="6.10.30.10">
    <property type="match status" value="1"/>
</dbReference>
<evidence type="ECO:0000313" key="3">
    <source>
        <dbReference type="EMBL" id="MBK4720917.1"/>
    </source>
</evidence>
<reference evidence="3 4" key="1">
    <citation type="submission" date="2021-01" db="EMBL/GenBank/DDBJ databases">
        <title>Azospirillum sp. YIM DDC1 draft genome.</title>
        <authorList>
            <person name="Wang Y.-X."/>
        </authorList>
    </citation>
    <scope>NUCLEOTIDE SEQUENCE [LARGE SCALE GENOMIC DNA]</scope>
    <source>
        <strain evidence="3 4">YIM DDC1</strain>
    </source>
</reference>
<dbReference type="SUPFAM" id="SSF50249">
    <property type="entry name" value="Nucleic acid-binding proteins"/>
    <property type="match status" value="1"/>
</dbReference>
<keyword evidence="4" id="KW-1185">Reference proteome</keyword>
<dbReference type="RefSeq" id="WP_145629678.1">
    <property type="nucleotide sequence ID" value="NZ_JAEPIV010000010.1"/>
</dbReference>
<dbReference type="PANTHER" id="PTHR34075:SF5">
    <property type="entry name" value="BLR3430 PROTEIN"/>
    <property type="match status" value="1"/>
</dbReference>
<dbReference type="InterPro" id="IPR052513">
    <property type="entry name" value="Thioester_dehydratase-like"/>
</dbReference>
<name>A0ABS1I2G9_9PROT</name>
<proteinExistence type="predicted"/>
<organism evidence="3 4">
    <name type="scientific">Azospirillum aestuarii</name>
    <dbReference type="NCBI Taxonomy" id="2802052"/>
    <lineage>
        <taxon>Bacteria</taxon>
        <taxon>Pseudomonadati</taxon>
        <taxon>Pseudomonadota</taxon>
        <taxon>Alphaproteobacteria</taxon>
        <taxon>Rhodospirillales</taxon>
        <taxon>Azospirillaceae</taxon>
        <taxon>Azospirillum</taxon>
    </lineage>
</organism>
<dbReference type="InterPro" id="IPR022002">
    <property type="entry name" value="ChsH2_Znr"/>
</dbReference>
<dbReference type="EMBL" id="JAEPIV010000010">
    <property type="protein sequence ID" value="MBK4720917.1"/>
    <property type="molecule type" value="Genomic_DNA"/>
</dbReference>
<protein>
    <submittedName>
        <fullName evidence="3">OB-fold domain-containing protein</fullName>
    </submittedName>
</protein>
<dbReference type="InterPro" id="IPR002878">
    <property type="entry name" value="ChsH2_C"/>
</dbReference>
<feature type="domain" description="ChsH2 rubredoxin-like zinc ribbon" evidence="2">
    <location>
        <begin position="17"/>
        <end position="48"/>
    </location>
</feature>
<dbReference type="Proteomes" id="UP000654452">
    <property type="component" value="Unassembled WGS sequence"/>
</dbReference>
<evidence type="ECO:0000259" key="2">
    <source>
        <dbReference type="Pfam" id="PF12172"/>
    </source>
</evidence>
<feature type="domain" description="ChsH2 C-terminal OB-fold" evidence="1">
    <location>
        <begin position="54"/>
        <end position="119"/>
    </location>
</feature>
<accession>A0ABS1I2G9</accession>
<sequence length="134" mass="14957">MIDVPMPPDDPANRPHWEAARRSVLLIQRCPACGRCRFPAARSCAHCHHVGGDWIEASGLGVIESFCMFHKAYWPAFQAALPYTVIQVKLREGIRVMSNFVASPGKSPSIGLPVRARFDPVRPDLTLVRFEPHV</sequence>
<dbReference type="PANTHER" id="PTHR34075">
    <property type="entry name" value="BLR3430 PROTEIN"/>
    <property type="match status" value="1"/>
</dbReference>
<evidence type="ECO:0000313" key="4">
    <source>
        <dbReference type="Proteomes" id="UP000654452"/>
    </source>
</evidence>
<evidence type="ECO:0000259" key="1">
    <source>
        <dbReference type="Pfam" id="PF01796"/>
    </source>
</evidence>
<dbReference type="InterPro" id="IPR012340">
    <property type="entry name" value="NA-bd_OB-fold"/>
</dbReference>
<comment type="caution">
    <text evidence="3">The sequence shown here is derived from an EMBL/GenBank/DDBJ whole genome shotgun (WGS) entry which is preliminary data.</text>
</comment>
<dbReference type="Pfam" id="PF01796">
    <property type="entry name" value="OB_ChsH2_C"/>
    <property type="match status" value="1"/>
</dbReference>
<dbReference type="Pfam" id="PF12172">
    <property type="entry name" value="zf-ChsH2"/>
    <property type="match status" value="1"/>
</dbReference>
<gene>
    <name evidence="3" type="ORF">JJL56_18810</name>
</gene>